<organism evidence="1">
    <name type="scientific">hydrocarbon metagenome</name>
    <dbReference type="NCBI Taxonomy" id="938273"/>
    <lineage>
        <taxon>unclassified sequences</taxon>
        <taxon>metagenomes</taxon>
        <taxon>ecological metagenomes</taxon>
    </lineage>
</organism>
<proteinExistence type="predicted"/>
<reference evidence="1" key="1">
    <citation type="journal article" date="2015" name="Proc. Natl. Acad. Sci. U.S.A.">
        <title>Networks of energetic and metabolic interactions define dynamics in microbial communities.</title>
        <authorList>
            <person name="Embree M."/>
            <person name="Liu J.K."/>
            <person name="Al-Bassam M.M."/>
            <person name="Zengler K."/>
        </authorList>
    </citation>
    <scope>NUCLEOTIDE SEQUENCE</scope>
</reference>
<comment type="caution">
    <text evidence="1">The sequence shown here is derived from an EMBL/GenBank/DDBJ whole genome shotgun (WGS) entry which is preliminary data.</text>
</comment>
<dbReference type="AlphaFoldDB" id="A0A0W8FZ79"/>
<accession>A0A0W8FZ79</accession>
<evidence type="ECO:0000313" key="1">
    <source>
        <dbReference type="EMBL" id="KUG26082.1"/>
    </source>
</evidence>
<protein>
    <submittedName>
        <fullName evidence="1">Uncharacterized protein</fullName>
    </submittedName>
</protein>
<dbReference type="EMBL" id="LNQE01000540">
    <property type="protein sequence ID" value="KUG26082.1"/>
    <property type="molecule type" value="Genomic_DNA"/>
</dbReference>
<sequence length="45" mass="4751">MLVINKMGINDSSVVAIKDDPTTITTSLGEGGNIFSTNAKKNNIK</sequence>
<gene>
    <name evidence="1" type="ORF">ASZ90_004091</name>
</gene>
<name>A0A0W8FZ79_9ZZZZ</name>